<gene>
    <name evidence="1" type="ORF">HPB50_013270</name>
</gene>
<sequence length="626" mass="70335">MPSTSGVISLQDIENVCLPAACWRKVVENGETGRFVAFFVLKEDKRALFVEKCVVVAEDMTITVSGRGRLAKSPDNVDTVAQLAELLENIEKLKVCSGCPNSSAGSLVSNDCEVLTDSPNCGPCSKLWLKLCKQVSLEKLKKKKQKQRADMLKKRATRAAVRWSKLLKNVLKDFLNMLNETEQQCQQTNTKMFASQMTVESLHVTLMSVLDIIDIMHSKGVPYVLTAKLNQDPLERFFGVVRTFGGDEDHPTITSFSQVFRLLSLHTPLKMAIRGNNCTGESDPVLISLEKTLNSKKMLALTEKQKTNKQLDSLLNPCSISRHQQTVDRRLMSIKPPMDVRRMPRPTKERKWWKAKELENWPLYYSVPVLHGILDKGYLRHWACLVEALHILLQHAISPDELATAEELLLEFHGTSVVNFWPSLSDVTDVWPQRGVWRVVIVLHVVPRLLLTWNYAQYLNGRTRLVAPPRRFAFDLLTCLCGALHAASVGALVIMACTSSRRYPNVHEAMLINWTWWSLLHMSCTCLAMRLSRHRSDTSSLHRSRILKEALLALSIAASIGITCVGVERKKFCAGVGGIEDNMASVRVANDLFAIGESVFMLCSLCFDMTILFDIPGNAAHVPWPL</sequence>
<reference evidence="1" key="1">
    <citation type="submission" date="2020-05" db="EMBL/GenBank/DDBJ databases">
        <title>Large-scale comparative analyses of tick genomes elucidate their genetic diversity and vector capacities.</title>
        <authorList>
            <person name="Jia N."/>
            <person name="Wang J."/>
            <person name="Shi W."/>
            <person name="Du L."/>
            <person name="Sun Y."/>
            <person name="Zhan W."/>
            <person name="Jiang J."/>
            <person name="Wang Q."/>
            <person name="Zhang B."/>
            <person name="Ji P."/>
            <person name="Sakyi L.B."/>
            <person name="Cui X."/>
            <person name="Yuan T."/>
            <person name="Jiang B."/>
            <person name="Yang W."/>
            <person name="Lam T.T.-Y."/>
            <person name="Chang Q."/>
            <person name="Ding S."/>
            <person name="Wang X."/>
            <person name="Zhu J."/>
            <person name="Ruan X."/>
            <person name="Zhao L."/>
            <person name="Wei J."/>
            <person name="Que T."/>
            <person name="Du C."/>
            <person name="Cheng J."/>
            <person name="Dai P."/>
            <person name="Han X."/>
            <person name="Huang E."/>
            <person name="Gao Y."/>
            <person name="Liu J."/>
            <person name="Shao H."/>
            <person name="Ye R."/>
            <person name="Li L."/>
            <person name="Wei W."/>
            <person name="Wang X."/>
            <person name="Wang C."/>
            <person name="Yang T."/>
            <person name="Huo Q."/>
            <person name="Li W."/>
            <person name="Guo W."/>
            <person name="Chen H."/>
            <person name="Zhou L."/>
            <person name="Ni X."/>
            <person name="Tian J."/>
            <person name="Zhou Y."/>
            <person name="Sheng Y."/>
            <person name="Liu T."/>
            <person name="Pan Y."/>
            <person name="Xia L."/>
            <person name="Li J."/>
            <person name="Zhao F."/>
            <person name="Cao W."/>
        </authorList>
    </citation>
    <scope>NUCLEOTIDE SEQUENCE</scope>
    <source>
        <strain evidence="1">Hyas-2018</strain>
    </source>
</reference>
<name>A0ACB7T0R0_HYAAI</name>
<dbReference type="Proteomes" id="UP000821845">
    <property type="component" value="Chromosome 11"/>
</dbReference>
<organism evidence="1 2">
    <name type="scientific">Hyalomma asiaticum</name>
    <name type="common">Tick</name>
    <dbReference type="NCBI Taxonomy" id="266040"/>
    <lineage>
        <taxon>Eukaryota</taxon>
        <taxon>Metazoa</taxon>
        <taxon>Ecdysozoa</taxon>
        <taxon>Arthropoda</taxon>
        <taxon>Chelicerata</taxon>
        <taxon>Arachnida</taxon>
        <taxon>Acari</taxon>
        <taxon>Parasitiformes</taxon>
        <taxon>Ixodida</taxon>
        <taxon>Ixodoidea</taxon>
        <taxon>Ixodidae</taxon>
        <taxon>Hyalomminae</taxon>
        <taxon>Hyalomma</taxon>
    </lineage>
</organism>
<dbReference type="EMBL" id="CM023491">
    <property type="protein sequence ID" value="KAH6941072.1"/>
    <property type="molecule type" value="Genomic_DNA"/>
</dbReference>
<accession>A0ACB7T0R0</accession>
<evidence type="ECO:0000313" key="2">
    <source>
        <dbReference type="Proteomes" id="UP000821845"/>
    </source>
</evidence>
<evidence type="ECO:0000313" key="1">
    <source>
        <dbReference type="EMBL" id="KAH6941072.1"/>
    </source>
</evidence>
<proteinExistence type="predicted"/>
<comment type="caution">
    <text evidence="1">The sequence shown here is derived from an EMBL/GenBank/DDBJ whole genome shotgun (WGS) entry which is preliminary data.</text>
</comment>
<protein>
    <submittedName>
        <fullName evidence="1">Uncharacterized protein</fullName>
    </submittedName>
</protein>
<keyword evidence="2" id="KW-1185">Reference proteome</keyword>